<accession>A0A915KJR2</accession>
<dbReference type="WBParaSite" id="nRc.2.0.1.t39060-RA">
    <property type="protein sequence ID" value="nRc.2.0.1.t39060-RA"/>
    <property type="gene ID" value="nRc.2.0.1.g39060"/>
</dbReference>
<organism evidence="1 2">
    <name type="scientific">Romanomermis culicivorax</name>
    <name type="common">Nematode worm</name>
    <dbReference type="NCBI Taxonomy" id="13658"/>
    <lineage>
        <taxon>Eukaryota</taxon>
        <taxon>Metazoa</taxon>
        <taxon>Ecdysozoa</taxon>
        <taxon>Nematoda</taxon>
        <taxon>Enoplea</taxon>
        <taxon>Dorylaimia</taxon>
        <taxon>Mermithida</taxon>
        <taxon>Mermithoidea</taxon>
        <taxon>Mermithidae</taxon>
        <taxon>Romanomermis</taxon>
    </lineage>
</organism>
<evidence type="ECO:0000313" key="1">
    <source>
        <dbReference type="Proteomes" id="UP000887565"/>
    </source>
</evidence>
<dbReference type="AlphaFoldDB" id="A0A915KJR2"/>
<dbReference type="Proteomes" id="UP000887565">
    <property type="component" value="Unplaced"/>
</dbReference>
<keyword evidence="1" id="KW-1185">Reference proteome</keyword>
<name>A0A915KJR2_ROMCU</name>
<proteinExistence type="predicted"/>
<evidence type="ECO:0000313" key="2">
    <source>
        <dbReference type="WBParaSite" id="nRc.2.0.1.t39060-RA"/>
    </source>
</evidence>
<sequence>MGVGDGNTASWGAGTLEKLGVNEQNLFGTHLLFKHAADATNGKRRGFRRPYLRRESLATVYVYPAQILFWLHGRPSTLRPH</sequence>
<protein>
    <submittedName>
        <fullName evidence="2">Uncharacterized protein</fullName>
    </submittedName>
</protein>
<reference evidence="2" key="1">
    <citation type="submission" date="2022-11" db="UniProtKB">
        <authorList>
            <consortium name="WormBaseParasite"/>
        </authorList>
    </citation>
    <scope>IDENTIFICATION</scope>
</reference>